<sequence>MRQLVSTTSLFGVMRDATGGIINVIVDSLVDATGGIINVMVWSLEGCVRLYH</sequence>
<reference evidence="1" key="1">
    <citation type="journal article" date="2019" name="bioRxiv">
        <title>The Genome of the Zebra Mussel, Dreissena polymorpha: A Resource for Invasive Species Research.</title>
        <authorList>
            <person name="McCartney M.A."/>
            <person name="Auch B."/>
            <person name="Kono T."/>
            <person name="Mallez S."/>
            <person name="Zhang Y."/>
            <person name="Obille A."/>
            <person name="Becker A."/>
            <person name="Abrahante J.E."/>
            <person name="Garbe J."/>
            <person name="Badalamenti J.P."/>
            <person name="Herman A."/>
            <person name="Mangelson H."/>
            <person name="Liachko I."/>
            <person name="Sullivan S."/>
            <person name="Sone E.D."/>
            <person name="Koren S."/>
            <person name="Silverstein K.A.T."/>
            <person name="Beckman K.B."/>
            <person name="Gohl D.M."/>
        </authorList>
    </citation>
    <scope>NUCLEOTIDE SEQUENCE</scope>
    <source>
        <strain evidence="1">Duluth1</strain>
        <tissue evidence="1">Whole animal</tissue>
    </source>
</reference>
<proteinExistence type="predicted"/>
<organism evidence="1 2">
    <name type="scientific">Dreissena polymorpha</name>
    <name type="common">Zebra mussel</name>
    <name type="synonym">Mytilus polymorpha</name>
    <dbReference type="NCBI Taxonomy" id="45954"/>
    <lineage>
        <taxon>Eukaryota</taxon>
        <taxon>Metazoa</taxon>
        <taxon>Spiralia</taxon>
        <taxon>Lophotrochozoa</taxon>
        <taxon>Mollusca</taxon>
        <taxon>Bivalvia</taxon>
        <taxon>Autobranchia</taxon>
        <taxon>Heteroconchia</taxon>
        <taxon>Euheterodonta</taxon>
        <taxon>Imparidentia</taxon>
        <taxon>Neoheterodontei</taxon>
        <taxon>Myida</taxon>
        <taxon>Dreissenoidea</taxon>
        <taxon>Dreissenidae</taxon>
        <taxon>Dreissena</taxon>
    </lineage>
</organism>
<reference evidence="1" key="2">
    <citation type="submission" date="2020-11" db="EMBL/GenBank/DDBJ databases">
        <authorList>
            <person name="McCartney M.A."/>
            <person name="Auch B."/>
            <person name="Kono T."/>
            <person name="Mallez S."/>
            <person name="Becker A."/>
            <person name="Gohl D.M."/>
            <person name="Silverstein K.A.T."/>
            <person name="Koren S."/>
            <person name="Bechman K.B."/>
            <person name="Herman A."/>
            <person name="Abrahante J.E."/>
            <person name="Garbe J."/>
        </authorList>
    </citation>
    <scope>NUCLEOTIDE SEQUENCE</scope>
    <source>
        <strain evidence="1">Duluth1</strain>
        <tissue evidence="1">Whole animal</tissue>
    </source>
</reference>
<dbReference type="Proteomes" id="UP000828390">
    <property type="component" value="Unassembled WGS sequence"/>
</dbReference>
<evidence type="ECO:0000313" key="1">
    <source>
        <dbReference type="EMBL" id="KAH3876508.1"/>
    </source>
</evidence>
<dbReference type="EMBL" id="JAIWYP010000001">
    <property type="protein sequence ID" value="KAH3876508.1"/>
    <property type="molecule type" value="Genomic_DNA"/>
</dbReference>
<comment type="caution">
    <text evidence="1">The sequence shown here is derived from an EMBL/GenBank/DDBJ whole genome shotgun (WGS) entry which is preliminary data.</text>
</comment>
<evidence type="ECO:0000313" key="2">
    <source>
        <dbReference type="Proteomes" id="UP000828390"/>
    </source>
</evidence>
<dbReference type="AlphaFoldDB" id="A0A9D4RRN0"/>
<protein>
    <submittedName>
        <fullName evidence="1">Uncharacterized protein</fullName>
    </submittedName>
</protein>
<name>A0A9D4RRN0_DREPO</name>
<accession>A0A9D4RRN0</accession>
<gene>
    <name evidence="1" type="ORF">DPMN_000353</name>
</gene>
<keyword evidence="2" id="KW-1185">Reference proteome</keyword>